<reference evidence="3 4" key="1">
    <citation type="submission" date="2019-06" db="EMBL/GenBank/DDBJ databases">
        <title>Sequencing the genomes of 1000 actinobacteria strains.</title>
        <authorList>
            <person name="Klenk H.-P."/>
        </authorList>
    </citation>
    <scope>NUCLEOTIDE SEQUENCE [LARGE SCALE GENOMIC DNA]</scope>
    <source>
        <strain evidence="3 4">DSM 18607</strain>
    </source>
</reference>
<evidence type="ECO:0000256" key="2">
    <source>
        <dbReference type="SAM" id="Phobius"/>
    </source>
</evidence>
<gene>
    <name evidence="3" type="ORF">FB458_3313</name>
</gene>
<feature type="compositionally biased region" description="Low complexity" evidence="1">
    <location>
        <begin position="1"/>
        <end position="17"/>
    </location>
</feature>
<feature type="region of interest" description="Disordered" evidence="1">
    <location>
        <begin position="1"/>
        <end position="46"/>
    </location>
</feature>
<accession>A0A542E4K6</accession>
<dbReference type="InterPro" id="IPR021449">
    <property type="entry name" value="DUF3099"/>
</dbReference>
<sequence>MTSSPTPTPGTHGSQGSHGSPHVLHGAPHQPVQSVTDVPSSPGADRADRARRYLTAMGLRGLCFVGAILTSGWLRWTFVAGAVVLPYIAVVLANAVGPGKNATGRTTVDPRRTQPQALTGTVVEDPLPGEQVRDAEHR</sequence>
<keyword evidence="2" id="KW-1133">Transmembrane helix</keyword>
<evidence type="ECO:0000313" key="3">
    <source>
        <dbReference type="EMBL" id="TQJ10194.1"/>
    </source>
</evidence>
<name>A0A542E4K6_9MICO</name>
<keyword evidence="2" id="KW-0472">Membrane</keyword>
<proteinExistence type="predicted"/>
<dbReference type="EMBL" id="VFMN01000001">
    <property type="protein sequence ID" value="TQJ10194.1"/>
    <property type="molecule type" value="Genomic_DNA"/>
</dbReference>
<feature type="transmembrane region" description="Helical" evidence="2">
    <location>
        <begin position="53"/>
        <end position="70"/>
    </location>
</feature>
<comment type="caution">
    <text evidence="3">The sequence shown here is derived from an EMBL/GenBank/DDBJ whole genome shotgun (WGS) entry which is preliminary data.</text>
</comment>
<dbReference type="Proteomes" id="UP000317893">
    <property type="component" value="Unassembled WGS sequence"/>
</dbReference>
<dbReference type="Pfam" id="PF11298">
    <property type="entry name" value="DUF3099"/>
    <property type="match status" value="1"/>
</dbReference>
<feature type="transmembrane region" description="Helical" evidence="2">
    <location>
        <begin position="76"/>
        <end position="96"/>
    </location>
</feature>
<protein>
    <submittedName>
        <fullName evidence="3">DUF3099 family protein</fullName>
    </submittedName>
</protein>
<feature type="region of interest" description="Disordered" evidence="1">
    <location>
        <begin position="98"/>
        <end position="138"/>
    </location>
</feature>
<keyword evidence="4" id="KW-1185">Reference proteome</keyword>
<evidence type="ECO:0000256" key="1">
    <source>
        <dbReference type="SAM" id="MobiDB-lite"/>
    </source>
</evidence>
<organism evidence="3 4">
    <name type="scientific">Lapillicoccus jejuensis</name>
    <dbReference type="NCBI Taxonomy" id="402171"/>
    <lineage>
        <taxon>Bacteria</taxon>
        <taxon>Bacillati</taxon>
        <taxon>Actinomycetota</taxon>
        <taxon>Actinomycetes</taxon>
        <taxon>Micrococcales</taxon>
        <taxon>Intrasporangiaceae</taxon>
        <taxon>Lapillicoccus</taxon>
    </lineage>
</organism>
<keyword evidence="2" id="KW-0812">Transmembrane</keyword>
<evidence type="ECO:0000313" key="4">
    <source>
        <dbReference type="Proteomes" id="UP000317893"/>
    </source>
</evidence>
<dbReference type="AlphaFoldDB" id="A0A542E4K6"/>